<protein>
    <submittedName>
        <fullName evidence="1">Uncharacterized protein</fullName>
    </submittedName>
</protein>
<accession>A0A9W9IS92</accession>
<reference evidence="1" key="1">
    <citation type="submission" date="2022-11" db="EMBL/GenBank/DDBJ databases">
        <authorList>
            <person name="Petersen C."/>
        </authorList>
    </citation>
    <scope>NUCLEOTIDE SEQUENCE</scope>
    <source>
        <strain evidence="1">IBT 21917</strain>
    </source>
</reference>
<comment type="caution">
    <text evidence="1">The sequence shown here is derived from an EMBL/GenBank/DDBJ whole genome shotgun (WGS) entry which is preliminary data.</text>
</comment>
<proteinExistence type="predicted"/>
<dbReference type="AlphaFoldDB" id="A0A9W9IS92"/>
<dbReference type="EMBL" id="JAPQKO010000001">
    <property type="protein sequence ID" value="KAJ5183079.1"/>
    <property type="molecule type" value="Genomic_DNA"/>
</dbReference>
<dbReference type="Proteomes" id="UP001146351">
    <property type="component" value="Unassembled WGS sequence"/>
</dbReference>
<evidence type="ECO:0000313" key="2">
    <source>
        <dbReference type="Proteomes" id="UP001146351"/>
    </source>
</evidence>
<feature type="non-terminal residue" evidence="1">
    <location>
        <position position="1"/>
    </location>
</feature>
<keyword evidence="2" id="KW-1185">Reference proteome</keyword>
<reference evidence="1" key="2">
    <citation type="journal article" date="2023" name="IMA Fungus">
        <title>Comparative genomic study of the Penicillium genus elucidates a diverse pangenome and 15 lateral gene transfer events.</title>
        <authorList>
            <person name="Petersen C."/>
            <person name="Sorensen T."/>
            <person name="Nielsen M.R."/>
            <person name="Sondergaard T.E."/>
            <person name="Sorensen J.L."/>
            <person name="Fitzpatrick D.A."/>
            <person name="Frisvad J.C."/>
            <person name="Nielsen K.L."/>
        </authorList>
    </citation>
    <scope>NUCLEOTIDE SEQUENCE</scope>
    <source>
        <strain evidence="1">IBT 21917</strain>
    </source>
</reference>
<name>A0A9W9IS92_9EURO</name>
<evidence type="ECO:0000313" key="1">
    <source>
        <dbReference type="EMBL" id="KAJ5183079.1"/>
    </source>
</evidence>
<gene>
    <name evidence="1" type="ORF">N7492_000695</name>
</gene>
<sequence>MSCRRQHVCACHLTKQSGLVLGIGRCGRTRISRASEVRPISSGSGFGLAALCSARLLSSAWTS</sequence>
<organism evidence="1 2">
    <name type="scientific">Penicillium capsulatum</name>
    <dbReference type="NCBI Taxonomy" id="69766"/>
    <lineage>
        <taxon>Eukaryota</taxon>
        <taxon>Fungi</taxon>
        <taxon>Dikarya</taxon>
        <taxon>Ascomycota</taxon>
        <taxon>Pezizomycotina</taxon>
        <taxon>Eurotiomycetes</taxon>
        <taxon>Eurotiomycetidae</taxon>
        <taxon>Eurotiales</taxon>
        <taxon>Aspergillaceae</taxon>
        <taxon>Penicillium</taxon>
    </lineage>
</organism>